<dbReference type="Pfam" id="PF01359">
    <property type="entry name" value="Transposase_1"/>
    <property type="match status" value="1"/>
</dbReference>
<dbReference type="Gene3D" id="3.30.420.10">
    <property type="entry name" value="Ribonuclease H-like superfamily/Ribonuclease H"/>
    <property type="match status" value="1"/>
</dbReference>
<dbReference type="AlphaFoldDB" id="A0A8S1ASV6"/>
<accession>A0A8S1ASV6</accession>
<organism evidence="1 2">
    <name type="scientific">Arctia plantaginis</name>
    <name type="common">Wood tiger moth</name>
    <name type="synonym">Phalaena plantaginis</name>
    <dbReference type="NCBI Taxonomy" id="874455"/>
    <lineage>
        <taxon>Eukaryota</taxon>
        <taxon>Metazoa</taxon>
        <taxon>Ecdysozoa</taxon>
        <taxon>Arthropoda</taxon>
        <taxon>Hexapoda</taxon>
        <taxon>Insecta</taxon>
        <taxon>Pterygota</taxon>
        <taxon>Neoptera</taxon>
        <taxon>Endopterygota</taxon>
        <taxon>Lepidoptera</taxon>
        <taxon>Glossata</taxon>
        <taxon>Ditrysia</taxon>
        <taxon>Noctuoidea</taxon>
        <taxon>Erebidae</taxon>
        <taxon>Arctiinae</taxon>
        <taxon>Arctia</taxon>
    </lineage>
</organism>
<protein>
    <recommendedName>
        <fullName evidence="3">Transposase</fullName>
    </recommendedName>
</protein>
<proteinExistence type="predicted"/>
<dbReference type="OrthoDB" id="616263at2759"/>
<name>A0A8S1ASV6_ARCPL</name>
<dbReference type="InterPro" id="IPR052709">
    <property type="entry name" value="Transposase-MT_Hybrid"/>
</dbReference>
<dbReference type="InterPro" id="IPR001888">
    <property type="entry name" value="Transposase_1"/>
</dbReference>
<keyword evidence="2" id="KW-1185">Reference proteome</keyword>
<dbReference type="InterPro" id="IPR036397">
    <property type="entry name" value="RNaseH_sf"/>
</dbReference>
<evidence type="ECO:0008006" key="3">
    <source>
        <dbReference type="Google" id="ProtNLM"/>
    </source>
</evidence>
<dbReference type="GO" id="GO:0003676">
    <property type="term" value="F:nucleic acid binding"/>
    <property type="evidence" value="ECO:0007669"/>
    <property type="project" value="InterPro"/>
</dbReference>
<dbReference type="Proteomes" id="UP000494106">
    <property type="component" value="Unassembled WGS sequence"/>
</dbReference>
<comment type="caution">
    <text evidence="1">The sequence shown here is derived from an EMBL/GenBank/DDBJ whole genome shotgun (WGS) entry which is preliminary data.</text>
</comment>
<gene>
    <name evidence="1" type="ORF">APLA_LOCUS11562</name>
</gene>
<dbReference type="PANTHER" id="PTHR46060">
    <property type="entry name" value="MARINER MOS1 TRANSPOSASE-LIKE PROTEIN"/>
    <property type="match status" value="1"/>
</dbReference>
<dbReference type="EMBL" id="CADEBC010000532">
    <property type="protein sequence ID" value="CAB3248177.1"/>
    <property type="molecule type" value="Genomic_DNA"/>
</dbReference>
<evidence type="ECO:0000313" key="1">
    <source>
        <dbReference type="EMBL" id="CAB3248177.1"/>
    </source>
</evidence>
<sequence>MDNADIKPIIRYLVKKKMLTFEIMEDLVSTLGPNAPSRPTVKKWVRFFKKRKEIEEKNKKKADQSQAQFQKKIDKIFSMVLDDKRLQCREIAADMGMSEDNISDILENILQMKKYCSRWVPQYLSREQKLIRVRFAKKSLVHFENGSKDFMEKFITSDQTWIHFNVPLDEPEESDDSKQSSDVLPAAKMLLSVFWDAKGIILIDYHDQALTGEIYANSLNNLSKALKEKRPDLVNKKIILQQTNIELQNVPVAIAKLFELGFELFDHPPYSPDLSPSDYYLFPKLKANLNGLKLSSKEEVVTNVNEVLYKLHGVACNKAIDSLERRWKRCIEFRGEYIGAYLR</sequence>
<reference evidence="1 2" key="1">
    <citation type="submission" date="2020-04" db="EMBL/GenBank/DDBJ databases">
        <authorList>
            <person name="Wallbank WR R."/>
            <person name="Pardo Diaz C."/>
            <person name="Kozak K."/>
            <person name="Martin S."/>
            <person name="Jiggins C."/>
            <person name="Moest M."/>
            <person name="Warren A I."/>
            <person name="Byers J.R.P. K."/>
            <person name="Montejo-Kovacevich G."/>
            <person name="Yen C E."/>
        </authorList>
    </citation>
    <scope>NUCLEOTIDE SEQUENCE [LARGE SCALE GENOMIC DNA]</scope>
</reference>
<evidence type="ECO:0000313" key="2">
    <source>
        <dbReference type="Proteomes" id="UP000494106"/>
    </source>
</evidence>
<dbReference type="PANTHER" id="PTHR46060:SF1">
    <property type="entry name" value="MARINER MOS1 TRANSPOSASE-LIKE PROTEIN"/>
    <property type="match status" value="1"/>
</dbReference>